<dbReference type="InterPro" id="IPR012292">
    <property type="entry name" value="Globin/Proto"/>
</dbReference>
<dbReference type="GO" id="GO:0020037">
    <property type="term" value="F:heme binding"/>
    <property type="evidence" value="ECO:0007669"/>
    <property type="project" value="InterPro"/>
</dbReference>
<accession>A0A1I7XT39</accession>
<dbReference type="GO" id="GO:0046872">
    <property type="term" value="F:metal ion binding"/>
    <property type="evidence" value="ECO:0007669"/>
    <property type="project" value="UniProtKB-KW"/>
</dbReference>
<dbReference type="Gene3D" id="1.10.490.10">
    <property type="entry name" value="Globins"/>
    <property type="match status" value="1"/>
</dbReference>
<keyword evidence="2" id="KW-0479">Metal-binding</keyword>
<evidence type="ECO:0000313" key="6">
    <source>
        <dbReference type="Proteomes" id="UP000095283"/>
    </source>
</evidence>
<proteinExistence type="inferred from homology"/>
<organism evidence="6 7">
    <name type="scientific">Heterorhabditis bacteriophora</name>
    <name type="common">Entomopathogenic nematode worm</name>
    <dbReference type="NCBI Taxonomy" id="37862"/>
    <lineage>
        <taxon>Eukaryota</taxon>
        <taxon>Metazoa</taxon>
        <taxon>Ecdysozoa</taxon>
        <taxon>Nematoda</taxon>
        <taxon>Chromadorea</taxon>
        <taxon>Rhabditida</taxon>
        <taxon>Rhabditina</taxon>
        <taxon>Rhabditomorpha</taxon>
        <taxon>Strongyloidea</taxon>
        <taxon>Heterorhabditidae</taxon>
        <taxon>Heterorhabditis</taxon>
    </lineage>
</organism>
<keyword evidence="1 4" id="KW-0349">Heme</keyword>
<evidence type="ECO:0000313" key="7">
    <source>
        <dbReference type="WBParaSite" id="Hba_20985"/>
    </source>
</evidence>
<evidence type="ECO:0000256" key="2">
    <source>
        <dbReference type="ARBA" id="ARBA00022723"/>
    </source>
</evidence>
<dbReference type="InterPro" id="IPR044399">
    <property type="entry name" value="Mb-like_M"/>
</dbReference>
<protein>
    <submittedName>
        <fullName evidence="7">GLOBIN domain-containing protein</fullName>
    </submittedName>
</protein>
<comment type="similarity">
    <text evidence="4">Belongs to the globin family.</text>
</comment>
<dbReference type="InterPro" id="IPR050532">
    <property type="entry name" value="Globin-like_OT"/>
</dbReference>
<sequence length="195" mass="22351">MSALSFSQKQALTLSWRLLRPQAPATFRKILLELEMASPKVKQIFYKAALVDAFNKDEEHVATMDVHIKLIVKFFDDLLSVLDDEAECVERMKRIGSAHAILARSCAFSSDIWEQLGEISLERICTHESVQKTREAGRAWRILLACLIDELRTGFDGEARMHRKSSSAEHLSGDEDINTKLRQLRMDYDHTVPYK</sequence>
<dbReference type="PANTHER" id="PTHR46458">
    <property type="entry name" value="BLR2807 PROTEIN"/>
    <property type="match status" value="1"/>
</dbReference>
<evidence type="ECO:0000256" key="4">
    <source>
        <dbReference type="RuleBase" id="RU000356"/>
    </source>
</evidence>
<feature type="domain" description="Globin" evidence="5">
    <location>
        <begin position="3"/>
        <end position="156"/>
    </location>
</feature>
<dbReference type="GO" id="GO:0005344">
    <property type="term" value="F:oxygen carrier activity"/>
    <property type="evidence" value="ECO:0007669"/>
    <property type="project" value="UniProtKB-KW"/>
</dbReference>
<dbReference type="InterPro" id="IPR000971">
    <property type="entry name" value="Globin"/>
</dbReference>
<keyword evidence="3" id="KW-0408">Iron</keyword>
<dbReference type="WBParaSite" id="Hba_20985">
    <property type="protein sequence ID" value="Hba_20985"/>
    <property type="gene ID" value="Hba_20985"/>
</dbReference>
<evidence type="ECO:0000256" key="1">
    <source>
        <dbReference type="ARBA" id="ARBA00022617"/>
    </source>
</evidence>
<dbReference type="Pfam" id="PF00042">
    <property type="entry name" value="Globin"/>
    <property type="match status" value="1"/>
</dbReference>
<evidence type="ECO:0000256" key="3">
    <source>
        <dbReference type="ARBA" id="ARBA00023004"/>
    </source>
</evidence>
<dbReference type="PANTHER" id="PTHR46458:SF11">
    <property type="entry name" value="GLOBIN-LIKE PROTEIN 9"/>
    <property type="match status" value="1"/>
</dbReference>
<keyword evidence="4" id="KW-0813">Transport</keyword>
<dbReference type="CDD" id="cd01040">
    <property type="entry name" value="Mb-like"/>
    <property type="match status" value="1"/>
</dbReference>
<dbReference type="Proteomes" id="UP000095283">
    <property type="component" value="Unplaced"/>
</dbReference>
<keyword evidence="6" id="KW-1185">Reference proteome</keyword>
<dbReference type="PROSITE" id="PS01033">
    <property type="entry name" value="GLOBIN"/>
    <property type="match status" value="1"/>
</dbReference>
<dbReference type="AlphaFoldDB" id="A0A1I7XT39"/>
<evidence type="ECO:0000259" key="5">
    <source>
        <dbReference type="PROSITE" id="PS01033"/>
    </source>
</evidence>
<keyword evidence="4" id="KW-0561">Oxygen transport</keyword>
<name>A0A1I7XT39_HETBA</name>
<dbReference type="SUPFAM" id="SSF46458">
    <property type="entry name" value="Globin-like"/>
    <property type="match status" value="1"/>
</dbReference>
<dbReference type="GO" id="GO:0019825">
    <property type="term" value="F:oxygen binding"/>
    <property type="evidence" value="ECO:0007669"/>
    <property type="project" value="InterPro"/>
</dbReference>
<dbReference type="InterPro" id="IPR009050">
    <property type="entry name" value="Globin-like_sf"/>
</dbReference>
<reference evidence="7" key="1">
    <citation type="submission" date="2016-11" db="UniProtKB">
        <authorList>
            <consortium name="WormBaseParasite"/>
        </authorList>
    </citation>
    <scope>IDENTIFICATION</scope>
</reference>